<dbReference type="KEGG" id="sna:Snas_5137"/>
<dbReference type="PROSITE" id="PS51186">
    <property type="entry name" value="GNAT"/>
    <property type="match status" value="1"/>
</dbReference>
<dbReference type="InterPro" id="IPR000182">
    <property type="entry name" value="GNAT_dom"/>
</dbReference>
<evidence type="ECO:0000313" key="2">
    <source>
        <dbReference type="EMBL" id="ADD44772.1"/>
    </source>
</evidence>
<organism evidence="2 3">
    <name type="scientific">Stackebrandtia nassauensis (strain DSM 44728 / CIP 108903 / NRRL B-16338 / NBRC 102104 / LLR-40K-21)</name>
    <dbReference type="NCBI Taxonomy" id="446470"/>
    <lineage>
        <taxon>Bacteria</taxon>
        <taxon>Bacillati</taxon>
        <taxon>Actinomycetota</taxon>
        <taxon>Actinomycetes</taxon>
        <taxon>Glycomycetales</taxon>
        <taxon>Glycomycetaceae</taxon>
        <taxon>Stackebrandtia</taxon>
    </lineage>
</organism>
<keyword evidence="2" id="KW-0808">Transferase</keyword>
<dbReference type="SUPFAM" id="SSF55729">
    <property type="entry name" value="Acyl-CoA N-acyltransferases (Nat)"/>
    <property type="match status" value="1"/>
</dbReference>
<dbReference type="OrthoDB" id="3254236at2"/>
<dbReference type="Pfam" id="PF00583">
    <property type="entry name" value="Acetyltransf_1"/>
    <property type="match status" value="1"/>
</dbReference>
<dbReference type="AlphaFoldDB" id="D3QAX6"/>
<protein>
    <submittedName>
        <fullName evidence="2">GCN5-related N-acetyltransferase</fullName>
    </submittedName>
</protein>
<dbReference type="GO" id="GO:0016747">
    <property type="term" value="F:acyltransferase activity, transferring groups other than amino-acyl groups"/>
    <property type="evidence" value="ECO:0007669"/>
    <property type="project" value="InterPro"/>
</dbReference>
<gene>
    <name evidence="2" type="ordered locus">Snas_5137</name>
</gene>
<name>D3QAX6_STANL</name>
<dbReference type="STRING" id="446470.Snas_5137"/>
<keyword evidence="3" id="KW-1185">Reference proteome</keyword>
<dbReference type="HOGENOM" id="CLU_1348255_0_0_11"/>
<accession>D3QAX6</accession>
<dbReference type="Gene3D" id="3.40.630.30">
    <property type="match status" value="1"/>
</dbReference>
<sequence>MTISKLLKCYPMRYVEYDPSPKDKQSTAEISIRVAESEADFEACAVLSNRYIREADLESSREDTQRHAAGRGNSVLIACLPDGEIVGYARVTWVGVPPKAPDNVAPPGFYLGGMAVAAEYRRRGVGRQLTVHRMKLLSRLADEAWYIVNSSNEASIDLHLEHGFHEATREFVFPGDVSDGPGTILCHAPLGPTASRCPGCPPA</sequence>
<proteinExistence type="predicted"/>
<reference evidence="2 3" key="1">
    <citation type="journal article" date="2009" name="Stand. Genomic Sci.">
        <title>Complete genome sequence of Stackebrandtia nassauensis type strain (LLR-40K-21).</title>
        <authorList>
            <person name="Munk C."/>
            <person name="Lapidus A."/>
            <person name="Copeland A."/>
            <person name="Jando M."/>
            <person name="Mayilraj S."/>
            <person name="Glavina Del Rio T."/>
            <person name="Nolan M."/>
            <person name="Chen F."/>
            <person name="Lucas S."/>
            <person name="Tice H."/>
            <person name="Cheng J.F."/>
            <person name="Han C."/>
            <person name="Detter J.C."/>
            <person name="Bruce D."/>
            <person name="Goodwin L."/>
            <person name="Chain P."/>
            <person name="Pitluck S."/>
            <person name="Goker M."/>
            <person name="Ovchinikova G."/>
            <person name="Pati A."/>
            <person name="Ivanova N."/>
            <person name="Mavromatis K."/>
            <person name="Chen A."/>
            <person name="Palaniappan K."/>
            <person name="Land M."/>
            <person name="Hauser L."/>
            <person name="Chang Y.J."/>
            <person name="Jeffries C.D."/>
            <person name="Bristow J."/>
            <person name="Eisen J.A."/>
            <person name="Markowitz V."/>
            <person name="Hugenholtz P."/>
            <person name="Kyrpides N.C."/>
            <person name="Klenk H.P."/>
        </authorList>
    </citation>
    <scope>NUCLEOTIDE SEQUENCE [LARGE SCALE GENOMIC DNA]</scope>
    <source>
        <strain evidence="3">DSM 44728 / CIP 108903 / NRRL B-16338 / NBRC 102104 / LLR-40K-21</strain>
    </source>
</reference>
<feature type="domain" description="N-acetyltransferase" evidence="1">
    <location>
        <begin position="30"/>
        <end position="191"/>
    </location>
</feature>
<dbReference type="CDD" id="cd04301">
    <property type="entry name" value="NAT_SF"/>
    <property type="match status" value="1"/>
</dbReference>
<evidence type="ECO:0000313" key="3">
    <source>
        <dbReference type="Proteomes" id="UP000000844"/>
    </source>
</evidence>
<dbReference type="eggNOG" id="COG0456">
    <property type="taxonomic scope" value="Bacteria"/>
</dbReference>
<dbReference type="EMBL" id="CP001778">
    <property type="protein sequence ID" value="ADD44772.1"/>
    <property type="molecule type" value="Genomic_DNA"/>
</dbReference>
<dbReference type="Proteomes" id="UP000000844">
    <property type="component" value="Chromosome"/>
</dbReference>
<dbReference type="InterPro" id="IPR016181">
    <property type="entry name" value="Acyl_CoA_acyltransferase"/>
</dbReference>
<evidence type="ECO:0000259" key="1">
    <source>
        <dbReference type="PROSITE" id="PS51186"/>
    </source>
</evidence>